<dbReference type="PROSITE" id="PS00092">
    <property type="entry name" value="N6_MTASE"/>
    <property type="match status" value="1"/>
</dbReference>
<evidence type="ECO:0000256" key="4">
    <source>
        <dbReference type="ARBA" id="ARBA00022679"/>
    </source>
</evidence>
<dbReference type="GO" id="GO:0003677">
    <property type="term" value="F:DNA binding"/>
    <property type="evidence" value="ECO:0007669"/>
    <property type="project" value="InterPro"/>
</dbReference>
<sequence>MTGHDNSALAKIATLFPHCIRESRDAHGKPAPVVDFDLLRQELAGALAEGPQERYRLDWPGKRAAILAANTPPAHRLRPCPAESVDFERTHNLFIEGDNLEALKLLQADYAGRVKMIYIDPPYNTGNDFIYKDKFAESHHVYRRRARQQTSEAGDEAGSDHEDDGRLHANWLSMMYSRLKMARPLLADDGVIFISISEKELANLKIIADEIFGAANFIELFSWQKTTTPANLSRKTKKTCEYILAYQKKEDVPLWGTVKAAKSSNGLMNQSNAVGRLVFPAYLTRTKLADGVYPAGMYGTKAYDIELEQATTVKGGVFTRPVHLRGKFKWTQPYLEQQLRAGVQVFIQSRAFSPSYEKAAYAAEKTWNLLNQDCGVGTNENAGSELDKLFSPNFSDKLYPKPLSLLRYLINTNVGKDGLILDFFAGSATTAHAVMQLNAADGGSRRFIMVQLAERTPRHSAAGQAGYLTIADIGKERLRRAAAAIRQTAVADGQPLPANWDGGFRVLKIGDDGEA</sequence>
<dbReference type="PIRSF" id="PIRSF015855">
    <property type="entry name" value="TypeIII_Mtase_mKpnI"/>
    <property type="match status" value="1"/>
</dbReference>
<dbReference type="PRINTS" id="PR00506">
    <property type="entry name" value="D21N6MTFRASE"/>
</dbReference>
<evidence type="ECO:0000313" key="9">
    <source>
        <dbReference type="Proteomes" id="UP000004750"/>
    </source>
</evidence>
<dbReference type="STRING" id="797473.HMPREF9080_02272"/>
<proteinExistence type="inferred from homology"/>
<dbReference type="SUPFAM" id="SSF53335">
    <property type="entry name" value="S-adenosyl-L-methionine-dependent methyltransferases"/>
    <property type="match status" value="1"/>
</dbReference>
<comment type="similarity">
    <text evidence="1">Belongs to the N(4)/N(6)-methyltransferase family.</text>
</comment>
<dbReference type="EC" id="2.1.1.72" evidence="2"/>
<dbReference type="InterPro" id="IPR002295">
    <property type="entry name" value="N4/N6-MTase_EcoPI_Mod-like"/>
</dbReference>
<organism evidence="8 9">
    <name type="scientific">Cardiobacterium valvarum F0432</name>
    <dbReference type="NCBI Taxonomy" id="797473"/>
    <lineage>
        <taxon>Bacteria</taxon>
        <taxon>Pseudomonadati</taxon>
        <taxon>Pseudomonadota</taxon>
        <taxon>Gammaproteobacteria</taxon>
        <taxon>Cardiobacteriales</taxon>
        <taxon>Cardiobacteriaceae</taxon>
        <taxon>Cardiobacterium</taxon>
    </lineage>
</organism>
<gene>
    <name evidence="8" type="ORF">HMPREF9080_02272</name>
</gene>
<dbReference type="GO" id="GO:0009007">
    <property type="term" value="F:site-specific DNA-methyltransferase (adenine-specific) activity"/>
    <property type="evidence" value="ECO:0007669"/>
    <property type="project" value="UniProtKB-EC"/>
</dbReference>
<reference evidence="8 9" key="1">
    <citation type="submission" date="2011-08" db="EMBL/GenBank/DDBJ databases">
        <authorList>
            <person name="Weinstock G."/>
            <person name="Sodergren E."/>
            <person name="Clifton S."/>
            <person name="Fulton L."/>
            <person name="Fulton B."/>
            <person name="Courtney L."/>
            <person name="Fronick C."/>
            <person name="Harrison M."/>
            <person name="Strong C."/>
            <person name="Farmer C."/>
            <person name="Delahaunty K."/>
            <person name="Markovic C."/>
            <person name="Hall O."/>
            <person name="Minx P."/>
            <person name="Tomlinson C."/>
            <person name="Mitreva M."/>
            <person name="Hou S."/>
            <person name="Chen J."/>
            <person name="Wollam A."/>
            <person name="Pepin K.H."/>
            <person name="Johnson M."/>
            <person name="Bhonagiri V."/>
            <person name="Zhang X."/>
            <person name="Suruliraj S."/>
            <person name="Warren W."/>
            <person name="Chinwalla A."/>
            <person name="Mardis E.R."/>
            <person name="Wilson R.K."/>
        </authorList>
    </citation>
    <scope>NUCLEOTIDE SEQUENCE [LARGE SCALE GENOMIC DNA]</scope>
    <source>
        <strain evidence="8 9">F0432</strain>
    </source>
</reference>
<feature type="domain" description="DNA methylase N-4/N-6" evidence="7">
    <location>
        <begin position="114"/>
        <end position="440"/>
    </location>
</feature>
<dbReference type="PATRIC" id="fig|797473.3.peg.1857"/>
<name>G9ZHM2_9GAMM</name>
<dbReference type="Gene3D" id="3.40.50.150">
    <property type="entry name" value="Vaccinia Virus protein VP39"/>
    <property type="match status" value="1"/>
</dbReference>
<dbReference type="HOGENOM" id="CLU_020164_2_3_6"/>
<dbReference type="RefSeq" id="WP_006986267.1">
    <property type="nucleotide sequence ID" value="NZ_JH417950.1"/>
</dbReference>
<dbReference type="InterPro" id="IPR002052">
    <property type="entry name" value="DNA_methylase_N6_adenine_CS"/>
</dbReference>
<dbReference type="InterPro" id="IPR029063">
    <property type="entry name" value="SAM-dependent_MTases_sf"/>
</dbReference>
<dbReference type="GO" id="GO:0008170">
    <property type="term" value="F:N-methyltransferase activity"/>
    <property type="evidence" value="ECO:0007669"/>
    <property type="project" value="InterPro"/>
</dbReference>
<evidence type="ECO:0000256" key="1">
    <source>
        <dbReference type="ARBA" id="ARBA00006594"/>
    </source>
</evidence>
<evidence type="ECO:0000259" key="7">
    <source>
        <dbReference type="Pfam" id="PF01555"/>
    </source>
</evidence>
<keyword evidence="4 8" id="KW-0808">Transferase</keyword>
<accession>G9ZHM2</accession>
<keyword evidence="3 8" id="KW-0489">Methyltransferase</keyword>
<keyword evidence="5" id="KW-0949">S-adenosyl-L-methionine</keyword>
<evidence type="ECO:0000256" key="2">
    <source>
        <dbReference type="ARBA" id="ARBA00011900"/>
    </source>
</evidence>
<evidence type="ECO:0000256" key="3">
    <source>
        <dbReference type="ARBA" id="ARBA00022603"/>
    </source>
</evidence>
<dbReference type="EMBL" id="AGCM01000133">
    <property type="protein sequence ID" value="EHM52497.1"/>
    <property type="molecule type" value="Genomic_DNA"/>
</dbReference>
<dbReference type="Pfam" id="PF01555">
    <property type="entry name" value="N6_N4_Mtase"/>
    <property type="match status" value="1"/>
</dbReference>
<protein>
    <recommendedName>
        <fullName evidence="2">site-specific DNA-methyltransferase (adenine-specific)</fullName>
        <ecNumber evidence="2">2.1.1.72</ecNumber>
    </recommendedName>
</protein>
<evidence type="ECO:0000256" key="5">
    <source>
        <dbReference type="ARBA" id="ARBA00022691"/>
    </source>
</evidence>
<dbReference type="AlphaFoldDB" id="G9ZHM2"/>
<dbReference type="Proteomes" id="UP000004750">
    <property type="component" value="Unassembled WGS sequence"/>
</dbReference>
<evidence type="ECO:0000313" key="8">
    <source>
        <dbReference type="EMBL" id="EHM52497.1"/>
    </source>
</evidence>
<evidence type="ECO:0000256" key="6">
    <source>
        <dbReference type="ARBA" id="ARBA00047942"/>
    </source>
</evidence>
<dbReference type="InterPro" id="IPR002941">
    <property type="entry name" value="DNA_methylase_N4/N6"/>
</dbReference>
<dbReference type="GO" id="GO:0032259">
    <property type="term" value="P:methylation"/>
    <property type="evidence" value="ECO:0007669"/>
    <property type="project" value="UniProtKB-KW"/>
</dbReference>
<comment type="catalytic activity">
    <reaction evidence="6">
        <text>a 2'-deoxyadenosine in DNA + S-adenosyl-L-methionine = an N(6)-methyl-2'-deoxyadenosine in DNA + S-adenosyl-L-homocysteine + H(+)</text>
        <dbReference type="Rhea" id="RHEA:15197"/>
        <dbReference type="Rhea" id="RHEA-COMP:12418"/>
        <dbReference type="Rhea" id="RHEA-COMP:12419"/>
        <dbReference type="ChEBI" id="CHEBI:15378"/>
        <dbReference type="ChEBI" id="CHEBI:57856"/>
        <dbReference type="ChEBI" id="CHEBI:59789"/>
        <dbReference type="ChEBI" id="CHEBI:90615"/>
        <dbReference type="ChEBI" id="CHEBI:90616"/>
        <dbReference type="EC" id="2.1.1.72"/>
    </reaction>
</comment>
<comment type="caution">
    <text evidence="8">The sequence shown here is derived from an EMBL/GenBank/DDBJ whole genome shotgun (WGS) entry which is preliminary data.</text>
</comment>